<reference evidence="7" key="1">
    <citation type="submission" date="2018-09" db="EMBL/GenBank/DDBJ databases">
        <title>Paracoccus onubensis nov. sp. a moderate halophilic bacterium isolated from Gruta de las Maravillas (Aracena, Spain).</title>
        <authorList>
            <person name="Jurado V."/>
            <person name="Gutierrez-Patricio S."/>
            <person name="Gonzalez-Pimentel J.L."/>
            <person name="Miller A.Z."/>
            <person name="Laiz L."/>
            <person name="Saiz-Jimenez C."/>
        </authorList>
    </citation>
    <scope>NUCLEOTIDE SEQUENCE [LARGE SCALE GENOMIC DNA]</scope>
    <source>
        <strain evidence="7">DSM 26381</strain>
    </source>
</reference>
<dbReference type="InterPro" id="IPR005119">
    <property type="entry name" value="LysR_subst-bd"/>
</dbReference>
<dbReference type="GO" id="GO:0003677">
    <property type="term" value="F:DNA binding"/>
    <property type="evidence" value="ECO:0007669"/>
    <property type="project" value="UniProtKB-KW"/>
</dbReference>
<dbReference type="SUPFAM" id="SSF53850">
    <property type="entry name" value="Periplasmic binding protein-like II"/>
    <property type="match status" value="1"/>
</dbReference>
<gene>
    <name evidence="6" type="ORF">D3P05_03215</name>
</gene>
<dbReference type="Pfam" id="PF03466">
    <property type="entry name" value="LysR_substrate"/>
    <property type="match status" value="1"/>
</dbReference>
<evidence type="ECO:0000256" key="4">
    <source>
        <dbReference type="ARBA" id="ARBA00023163"/>
    </source>
</evidence>
<keyword evidence="4" id="KW-0804">Transcription</keyword>
<dbReference type="Proteomes" id="UP000283587">
    <property type="component" value="Unassembled WGS sequence"/>
</dbReference>
<organism evidence="6 7">
    <name type="scientific">Paracoccus siganidrum</name>
    <dbReference type="NCBI Taxonomy" id="1276757"/>
    <lineage>
        <taxon>Bacteria</taxon>
        <taxon>Pseudomonadati</taxon>
        <taxon>Pseudomonadota</taxon>
        <taxon>Alphaproteobacteria</taxon>
        <taxon>Rhodobacterales</taxon>
        <taxon>Paracoccaceae</taxon>
        <taxon>Paracoccus</taxon>
    </lineage>
</organism>
<keyword evidence="7" id="KW-1185">Reference proteome</keyword>
<dbReference type="PANTHER" id="PTHR30537:SF5">
    <property type="entry name" value="HTH-TYPE TRANSCRIPTIONAL ACTIVATOR TTDR-RELATED"/>
    <property type="match status" value="1"/>
</dbReference>
<sequence>MKDCLVPTVRGLDGVAAFLQVAAHRNFRAAAADLGVSPSAVSQAIRALEARVGVALVARSTRSVGLTEAGRRFLELAGPAMHDLHEAFEAARCLGERPSGLLRLTVPRSVVAPVIRPILPGFCAACPDVQIEIVADSGFADVIRDGFDAGIRVGELVHPDMIGVRLTSPFRYCVAGAPGYFEKHGRPERPADLSAHRAIQYRQQSSGRIYRWEFTENGHEFEVDMTGPLIVNDEALMLSLALDGLGLAYLAEPLVRDHVAQGRMETALQAYCPQSPGLFLYYPSRAQSLPKLKAFVDYMIGQRFRFEA</sequence>
<dbReference type="CDD" id="cd08474">
    <property type="entry name" value="PBP2_CrgA_like_5"/>
    <property type="match status" value="1"/>
</dbReference>
<dbReference type="Pfam" id="PF00126">
    <property type="entry name" value="HTH_1"/>
    <property type="match status" value="1"/>
</dbReference>
<proteinExistence type="inferred from homology"/>
<dbReference type="PANTHER" id="PTHR30537">
    <property type="entry name" value="HTH-TYPE TRANSCRIPTIONAL REGULATOR"/>
    <property type="match status" value="1"/>
</dbReference>
<evidence type="ECO:0000313" key="7">
    <source>
        <dbReference type="Proteomes" id="UP000283587"/>
    </source>
</evidence>
<dbReference type="InterPro" id="IPR058163">
    <property type="entry name" value="LysR-type_TF_proteobact-type"/>
</dbReference>
<dbReference type="PROSITE" id="PS50931">
    <property type="entry name" value="HTH_LYSR"/>
    <property type="match status" value="1"/>
</dbReference>
<dbReference type="GO" id="GO:0003700">
    <property type="term" value="F:DNA-binding transcription factor activity"/>
    <property type="evidence" value="ECO:0007669"/>
    <property type="project" value="InterPro"/>
</dbReference>
<feature type="domain" description="HTH lysR-type" evidence="5">
    <location>
        <begin position="17"/>
        <end position="67"/>
    </location>
</feature>
<evidence type="ECO:0000256" key="3">
    <source>
        <dbReference type="ARBA" id="ARBA00023125"/>
    </source>
</evidence>
<dbReference type="AlphaFoldDB" id="A0A419AB11"/>
<dbReference type="InterPro" id="IPR000847">
    <property type="entry name" value="LysR_HTH_N"/>
</dbReference>
<comment type="caution">
    <text evidence="6">The sequence shown here is derived from an EMBL/GenBank/DDBJ whole genome shotgun (WGS) entry which is preliminary data.</text>
</comment>
<dbReference type="FunFam" id="1.10.10.10:FF:000001">
    <property type="entry name" value="LysR family transcriptional regulator"/>
    <property type="match status" value="1"/>
</dbReference>
<protein>
    <submittedName>
        <fullName evidence="6">LysR family transcriptional regulator</fullName>
    </submittedName>
</protein>
<evidence type="ECO:0000313" key="6">
    <source>
        <dbReference type="EMBL" id="RJL20433.1"/>
    </source>
</evidence>
<keyword evidence="3" id="KW-0238">DNA-binding</keyword>
<keyword evidence="2" id="KW-0805">Transcription regulation</keyword>
<evidence type="ECO:0000259" key="5">
    <source>
        <dbReference type="PROSITE" id="PS50931"/>
    </source>
</evidence>
<dbReference type="InterPro" id="IPR036390">
    <property type="entry name" value="WH_DNA-bd_sf"/>
</dbReference>
<dbReference type="Gene3D" id="1.10.10.10">
    <property type="entry name" value="Winged helix-like DNA-binding domain superfamily/Winged helix DNA-binding domain"/>
    <property type="match status" value="1"/>
</dbReference>
<accession>A0A419AB11</accession>
<dbReference type="EMBL" id="QZEW01000010">
    <property type="protein sequence ID" value="RJL20433.1"/>
    <property type="molecule type" value="Genomic_DNA"/>
</dbReference>
<dbReference type="OrthoDB" id="9813056at2"/>
<dbReference type="SUPFAM" id="SSF46785">
    <property type="entry name" value="Winged helix' DNA-binding domain"/>
    <property type="match status" value="1"/>
</dbReference>
<comment type="similarity">
    <text evidence="1">Belongs to the LysR transcriptional regulatory family.</text>
</comment>
<evidence type="ECO:0000256" key="1">
    <source>
        <dbReference type="ARBA" id="ARBA00009437"/>
    </source>
</evidence>
<dbReference type="Gene3D" id="3.40.190.290">
    <property type="match status" value="1"/>
</dbReference>
<name>A0A419AB11_9RHOB</name>
<dbReference type="InterPro" id="IPR036388">
    <property type="entry name" value="WH-like_DNA-bd_sf"/>
</dbReference>
<evidence type="ECO:0000256" key="2">
    <source>
        <dbReference type="ARBA" id="ARBA00023015"/>
    </source>
</evidence>